<accession>A0A0S3UIU7</accession>
<dbReference type="InterPro" id="IPR007298">
    <property type="entry name" value="Cu-R_lipoprotein_NlpE"/>
</dbReference>
<dbReference type="EMBL" id="AP014597">
    <property type="protein sequence ID" value="BAU17429.1"/>
    <property type="molecule type" value="Genomic_DNA"/>
</dbReference>
<reference evidence="1 2" key="1">
    <citation type="journal article" date="2016" name="DNA Res.">
        <title>The complete genome sequencing of Prevotella intermedia strain OMA14 and a subsequent fine-scale, intra-species genomic comparison reveal an unusual amplification of conjugative and mobile transposons and identify a novel Prevotella-lineage-specific repeat.</title>
        <authorList>
            <person name="Naito M."/>
            <person name="Ogura Y."/>
            <person name="Itoh T."/>
            <person name="Shoji M."/>
            <person name="Okamoto M."/>
            <person name="Hayashi T."/>
            <person name="Nakayama K."/>
        </authorList>
    </citation>
    <scope>NUCLEOTIDE SEQUENCE [LARGE SCALE GENOMIC DNA]</scope>
    <source>
        <strain evidence="1 2">OMA14</strain>
    </source>
</reference>
<dbReference type="STRING" id="28131.BWX40_04000"/>
<dbReference type="Proteomes" id="UP000217431">
    <property type="component" value="Chromosome I"/>
</dbReference>
<dbReference type="AlphaFoldDB" id="A0A0S3UIU7"/>
<protein>
    <recommendedName>
        <fullName evidence="3">Copper resistance protein NlpE</fullName>
    </recommendedName>
</protein>
<dbReference type="RefSeq" id="WP_096405351.1">
    <property type="nucleotide sequence ID" value="NZ_AP014597.1"/>
</dbReference>
<evidence type="ECO:0000313" key="1">
    <source>
        <dbReference type="EMBL" id="BAU17429.1"/>
    </source>
</evidence>
<dbReference type="Gene3D" id="2.40.128.640">
    <property type="match status" value="1"/>
</dbReference>
<organism evidence="1 2">
    <name type="scientific">Prevotella intermedia</name>
    <dbReference type="NCBI Taxonomy" id="28131"/>
    <lineage>
        <taxon>Bacteria</taxon>
        <taxon>Pseudomonadati</taxon>
        <taxon>Bacteroidota</taxon>
        <taxon>Bacteroidia</taxon>
        <taxon>Bacteroidales</taxon>
        <taxon>Prevotellaceae</taxon>
        <taxon>Prevotella</taxon>
    </lineage>
</organism>
<proteinExistence type="predicted"/>
<evidence type="ECO:0000313" key="2">
    <source>
        <dbReference type="Proteomes" id="UP000217431"/>
    </source>
</evidence>
<sequence>MKKVFVLMAACATMVACQQKGKADSEAKAGDTAQTEVAADTMHYEGVVAAADGPGIRYEIALAADSTNGFSMKETYLEAENGKDKVSNYSGNAEKIEKDVNGTKKVAYKFATGKDGAVYFLQANDSTLRMVNEELEESVTKELNYDLKLVR</sequence>
<evidence type="ECO:0008006" key="3">
    <source>
        <dbReference type="Google" id="ProtNLM"/>
    </source>
</evidence>
<dbReference type="Pfam" id="PF04170">
    <property type="entry name" value="NlpE"/>
    <property type="match status" value="1"/>
</dbReference>
<name>A0A0S3UIU7_PREIN</name>
<gene>
    <name evidence="1" type="ORF">PIOMA14_I_0921</name>
</gene>
<dbReference type="PROSITE" id="PS51257">
    <property type="entry name" value="PROKAR_LIPOPROTEIN"/>
    <property type="match status" value="1"/>
</dbReference>